<reference evidence="1 2" key="1">
    <citation type="submission" date="2018-07" db="EMBL/GenBank/DDBJ databases">
        <title>Dyella monticola sp. nov. and Dyella psychrodurans sp. nov. isolated from monsoon evergreen broad-leaved forest soil of Dinghu Mountain, China.</title>
        <authorList>
            <person name="Gao Z."/>
            <person name="Qiu L."/>
        </authorList>
    </citation>
    <scope>NUCLEOTIDE SEQUENCE [LARGE SCALE GENOMIC DNA]</scope>
    <source>
        <strain evidence="1 2">4MSK11</strain>
    </source>
</reference>
<dbReference type="EMBL" id="QRBF01000008">
    <property type="protein sequence ID" value="RDS81073.1"/>
    <property type="molecule type" value="Genomic_DNA"/>
</dbReference>
<sequence length="112" mass="12625">MANNSENSNPTSQLNELRASKDIFLRTERYPRPPYSEATYYIYEKSGVVICTKMEVCNKYGDCESQYKQGVYKDPEDAQAGAPYGATSPVLIPKEKLMKHTCLNKFSLVSSP</sequence>
<organism evidence="1 2">
    <name type="scientific">Dyella psychrodurans</name>
    <dbReference type="NCBI Taxonomy" id="1927960"/>
    <lineage>
        <taxon>Bacteria</taxon>
        <taxon>Pseudomonadati</taxon>
        <taxon>Pseudomonadota</taxon>
        <taxon>Gammaproteobacteria</taxon>
        <taxon>Lysobacterales</taxon>
        <taxon>Rhodanobacteraceae</taxon>
        <taxon>Dyella</taxon>
    </lineage>
</organism>
<name>A0A370WY36_9GAMM</name>
<evidence type="ECO:0000313" key="2">
    <source>
        <dbReference type="Proteomes" id="UP000255334"/>
    </source>
</evidence>
<evidence type="ECO:0000313" key="1">
    <source>
        <dbReference type="EMBL" id="RDS81073.1"/>
    </source>
</evidence>
<comment type="caution">
    <text evidence="1">The sequence shown here is derived from an EMBL/GenBank/DDBJ whole genome shotgun (WGS) entry which is preliminary data.</text>
</comment>
<accession>A0A370WY36</accession>
<dbReference type="AlphaFoldDB" id="A0A370WY36"/>
<proteinExistence type="predicted"/>
<keyword evidence="2" id="KW-1185">Reference proteome</keyword>
<dbReference type="Proteomes" id="UP000255334">
    <property type="component" value="Unassembled WGS sequence"/>
</dbReference>
<protein>
    <submittedName>
        <fullName evidence="1">Uncharacterized protein</fullName>
    </submittedName>
</protein>
<gene>
    <name evidence="1" type="ORF">DWU99_18445</name>
</gene>